<dbReference type="PROSITE" id="PS50931">
    <property type="entry name" value="HTH_LYSR"/>
    <property type="match status" value="1"/>
</dbReference>
<dbReference type="PANTHER" id="PTHR30419:SF8">
    <property type="entry name" value="NITROGEN ASSIMILATION TRANSCRIPTIONAL ACTIVATOR-RELATED"/>
    <property type="match status" value="1"/>
</dbReference>
<dbReference type="EMBL" id="SMRP01000012">
    <property type="protein sequence ID" value="TDG21302.1"/>
    <property type="molecule type" value="Genomic_DNA"/>
</dbReference>
<accession>A0A4R5M5R3</accession>
<keyword evidence="4" id="KW-0804">Transcription</keyword>
<dbReference type="GO" id="GO:0003677">
    <property type="term" value="F:DNA binding"/>
    <property type="evidence" value="ECO:0007669"/>
    <property type="project" value="UniProtKB-KW"/>
</dbReference>
<dbReference type="Proteomes" id="UP000295722">
    <property type="component" value="Unassembled WGS sequence"/>
</dbReference>
<keyword evidence="5" id="KW-1133">Transmembrane helix</keyword>
<dbReference type="PRINTS" id="PR00039">
    <property type="entry name" value="HTHLYSR"/>
</dbReference>
<dbReference type="OrthoDB" id="5914299at2"/>
<dbReference type="InterPro" id="IPR036390">
    <property type="entry name" value="WH_DNA-bd_sf"/>
</dbReference>
<dbReference type="SUPFAM" id="SSF46785">
    <property type="entry name" value="Winged helix' DNA-binding domain"/>
    <property type="match status" value="1"/>
</dbReference>
<reference evidence="7 8" key="1">
    <citation type="submission" date="2019-03" db="EMBL/GenBank/DDBJ databases">
        <title>Paraburkholderia sp. 4M-K11, isolated from subtropical forest soil.</title>
        <authorList>
            <person name="Gao Z.-H."/>
            <person name="Qiu L.-H."/>
        </authorList>
    </citation>
    <scope>NUCLEOTIDE SEQUENCE [LARGE SCALE GENOMIC DNA]</scope>
    <source>
        <strain evidence="7 8">4M-K11</strain>
    </source>
</reference>
<dbReference type="InterPro" id="IPR050950">
    <property type="entry name" value="HTH-type_LysR_regulators"/>
</dbReference>
<dbReference type="SUPFAM" id="SSF53850">
    <property type="entry name" value="Periplasmic binding protein-like II"/>
    <property type="match status" value="1"/>
</dbReference>
<keyword evidence="8" id="KW-1185">Reference proteome</keyword>
<dbReference type="InterPro" id="IPR000847">
    <property type="entry name" value="LysR_HTH_N"/>
</dbReference>
<name>A0A4R5M5R3_9BURK</name>
<keyword evidence="5" id="KW-0472">Membrane</keyword>
<feature type="transmembrane region" description="Helical" evidence="5">
    <location>
        <begin position="21"/>
        <end position="40"/>
    </location>
</feature>
<keyword evidence="2" id="KW-0805">Transcription regulation</keyword>
<evidence type="ECO:0000313" key="7">
    <source>
        <dbReference type="EMBL" id="TDG21302.1"/>
    </source>
</evidence>
<dbReference type="InterPro" id="IPR005119">
    <property type="entry name" value="LysR_subst-bd"/>
</dbReference>
<proteinExistence type="inferred from homology"/>
<keyword evidence="5" id="KW-0812">Transmembrane</keyword>
<sequence>MEHVISDIPWARRLKLRHLEVFLLLTSYGSLTAAATAMHMTQPAVSHWLKDLEDLVGTQLLVRGRQMRLTETGEALRRHAERMLGDVRRTNEELEAIRTGKAGQLHVGTVLAAAPVLLPKAIARLQRETTRVTVSVREDTFDQLLEQLEKHELDVIVGRLSDRTLRLGLPCEILVEDPICVVCGPQHPLVSRPAPSWHDASSFPWIMPAAGTPMRVRLEAAFAEHDLPVPEPAVESVSILANQMLFREGPYLGIVAASVARHFQALGLMAVIALPTIVRGAPVGILWRQHKPNAVTQRLLAVLREEAKAILHGGLMDQAL</sequence>
<dbReference type="GO" id="GO:0003700">
    <property type="term" value="F:DNA-binding transcription factor activity"/>
    <property type="evidence" value="ECO:0007669"/>
    <property type="project" value="InterPro"/>
</dbReference>
<dbReference type="Pfam" id="PF03466">
    <property type="entry name" value="LysR_substrate"/>
    <property type="match status" value="1"/>
</dbReference>
<evidence type="ECO:0000256" key="4">
    <source>
        <dbReference type="ARBA" id="ARBA00023163"/>
    </source>
</evidence>
<dbReference type="PANTHER" id="PTHR30419">
    <property type="entry name" value="HTH-TYPE TRANSCRIPTIONAL REGULATOR YBHD"/>
    <property type="match status" value="1"/>
</dbReference>
<dbReference type="RefSeq" id="WP_133197211.1">
    <property type="nucleotide sequence ID" value="NZ_JBHUCW010000022.1"/>
</dbReference>
<comment type="similarity">
    <text evidence="1">Belongs to the LysR transcriptional regulatory family.</text>
</comment>
<keyword evidence="3" id="KW-0238">DNA-binding</keyword>
<dbReference type="InterPro" id="IPR036388">
    <property type="entry name" value="WH-like_DNA-bd_sf"/>
</dbReference>
<evidence type="ECO:0000313" key="8">
    <source>
        <dbReference type="Proteomes" id="UP000295722"/>
    </source>
</evidence>
<evidence type="ECO:0000256" key="5">
    <source>
        <dbReference type="SAM" id="Phobius"/>
    </source>
</evidence>
<gene>
    <name evidence="7" type="ORF">EYW47_23440</name>
</gene>
<dbReference type="Pfam" id="PF00126">
    <property type="entry name" value="HTH_1"/>
    <property type="match status" value="1"/>
</dbReference>
<evidence type="ECO:0000259" key="6">
    <source>
        <dbReference type="PROSITE" id="PS50931"/>
    </source>
</evidence>
<evidence type="ECO:0000256" key="1">
    <source>
        <dbReference type="ARBA" id="ARBA00009437"/>
    </source>
</evidence>
<feature type="domain" description="HTH lysR-type" evidence="6">
    <location>
        <begin position="14"/>
        <end position="70"/>
    </location>
</feature>
<dbReference type="Gene3D" id="1.10.10.10">
    <property type="entry name" value="Winged helix-like DNA-binding domain superfamily/Winged helix DNA-binding domain"/>
    <property type="match status" value="1"/>
</dbReference>
<organism evidence="7 8">
    <name type="scientific">Paraburkholderia silviterrae</name>
    <dbReference type="NCBI Taxonomy" id="2528715"/>
    <lineage>
        <taxon>Bacteria</taxon>
        <taxon>Pseudomonadati</taxon>
        <taxon>Pseudomonadota</taxon>
        <taxon>Betaproteobacteria</taxon>
        <taxon>Burkholderiales</taxon>
        <taxon>Burkholderiaceae</taxon>
        <taxon>Paraburkholderia</taxon>
    </lineage>
</organism>
<dbReference type="GO" id="GO:0005829">
    <property type="term" value="C:cytosol"/>
    <property type="evidence" value="ECO:0007669"/>
    <property type="project" value="TreeGrafter"/>
</dbReference>
<dbReference type="AlphaFoldDB" id="A0A4R5M5R3"/>
<evidence type="ECO:0000256" key="2">
    <source>
        <dbReference type="ARBA" id="ARBA00023015"/>
    </source>
</evidence>
<evidence type="ECO:0000256" key="3">
    <source>
        <dbReference type="ARBA" id="ARBA00023125"/>
    </source>
</evidence>
<comment type="caution">
    <text evidence="7">The sequence shown here is derived from an EMBL/GenBank/DDBJ whole genome shotgun (WGS) entry which is preliminary data.</text>
</comment>
<protein>
    <submittedName>
        <fullName evidence="7">LysR family transcriptional regulator</fullName>
    </submittedName>
</protein>
<dbReference type="Gene3D" id="3.40.190.10">
    <property type="entry name" value="Periplasmic binding protein-like II"/>
    <property type="match status" value="2"/>
</dbReference>